<evidence type="ECO:0000256" key="1">
    <source>
        <dbReference type="SAM" id="MobiDB-lite"/>
    </source>
</evidence>
<name>A0ABR1MJR1_9PEZI</name>
<evidence type="ECO:0000313" key="4">
    <source>
        <dbReference type="Proteomes" id="UP001365128"/>
    </source>
</evidence>
<keyword evidence="2" id="KW-0472">Membrane</keyword>
<proteinExistence type="predicted"/>
<keyword evidence="4" id="KW-1185">Reference proteome</keyword>
<evidence type="ECO:0000313" key="3">
    <source>
        <dbReference type="EMBL" id="KAK7551439.1"/>
    </source>
</evidence>
<feature type="region of interest" description="Disordered" evidence="1">
    <location>
        <begin position="1"/>
        <end position="40"/>
    </location>
</feature>
<protein>
    <submittedName>
        <fullName evidence="3">Uncharacterized protein</fullName>
    </submittedName>
</protein>
<accession>A0ABR1MJR1</accession>
<keyword evidence="2" id="KW-0812">Transmembrane</keyword>
<organism evidence="3 4">
    <name type="scientific">Phyllosticta citricarpa</name>
    <dbReference type="NCBI Taxonomy" id="55181"/>
    <lineage>
        <taxon>Eukaryota</taxon>
        <taxon>Fungi</taxon>
        <taxon>Dikarya</taxon>
        <taxon>Ascomycota</taxon>
        <taxon>Pezizomycotina</taxon>
        <taxon>Dothideomycetes</taxon>
        <taxon>Dothideomycetes incertae sedis</taxon>
        <taxon>Botryosphaeriales</taxon>
        <taxon>Phyllostictaceae</taxon>
        <taxon>Phyllosticta</taxon>
    </lineage>
</organism>
<gene>
    <name evidence="3" type="ORF">IWX46DRAFT_381782</name>
</gene>
<keyword evidence="2" id="KW-1133">Transmembrane helix</keyword>
<feature type="transmembrane region" description="Helical" evidence="2">
    <location>
        <begin position="114"/>
        <end position="137"/>
    </location>
</feature>
<sequence>MSKWHRAKRRQRRSRRPLCHLTPRFSTSMSLSSSHPSTHPSIHPPLMTCPLSSKPLPCPARQALLKAKTRGKTKRRRPSAKPARGVMLDAPYTLSSAKTVRSVRRHCQARRAGWVTPACLSAYLLICLLGITVSAAAHGKASYGTGHVYPSIHPATYPRSLHSGLPYNTPAKIGRCKSERR</sequence>
<evidence type="ECO:0000256" key="2">
    <source>
        <dbReference type="SAM" id="Phobius"/>
    </source>
</evidence>
<feature type="compositionally biased region" description="Basic residues" evidence="1">
    <location>
        <begin position="1"/>
        <end position="18"/>
    </location>
</feature>
<dbReference type="EMBL" id="JBBPDW010000006">
    <property type="protein sequence ID" value="KAK7551439.1"/>
    <property type="molecule type" value="Genomic_DNA"/>
</dbReference>
<feature type="compositionally biased region" description="Low complexity" evidence="1">
    <location>
        <begin position="22"/>
        <end position="40"/>
    </location>
</feature>
<reference evidence="3 4" key="1">
    <citation type="submission" date="2024-04" db="EMBL/GenBank/DDBJ databases">
        <title>Phyllosticta paracitricarpa is synonymous to the EU quarantine fungus P. citricarpa based on phylogenomic analyses.</title>
        <authorList>
            <consortium name="Lawrence Berkeley National Laboratory"/>
            <person name="Van Ingen-Buijs V.A."/>
            <person name="Van Westerhoven A.C."/>
            <person name="Haridas S."/>
            <person name="Skiadas P."/>
            <person name="Martin F."/>
            <person name="Groenewald J.Z."/>
            <person name="Crous P.W."/>
            <person name="Seidl M.F."/>
        </authorList>
    </citation>
    <scope>NUCLEOTIDE SEQUENCE [LARGE SCALE GENOMIC DNA]</scope>
    <source>
        <strain evidence="3 4">CBS 122670</strain>
    </source>
</reference>
<comment type="caution">
    <text evidence="3">The sequence shown here is derived from an EMBL/GenBank/DDBJ whole genome shotgun (WGS) entry which is preliminary data.</text>
</comment>
<dbReference type="Proteomes" id="UP001365128">
    <property type="component" value="Unassembled WGS sequence"/>
</dbReference>